<feature type="domain" description="Knr4/Smi1-like" evidence="1">
    <location>
        <begin position="23"/>
        <end position="157"/>
    </location>
</feature>
<reference evidence="2 3" key="1">
    <citation type="submission" date="2022-09" db="EMBL/GenBank/DDBJ databases">
        <authorList>
            <person name="Han X.L."/>
            <person name="Wang Q."/>
            <person name="Lu T."/>
        </authorList>
    </citation>
    <scope>NUCLEOTIDE SEQUENCE [LARGE SCALE GENOMIC DNA]</scope>
    <source>
        <strain evidence="2 3">WQ 127069</strain>
    </source>
</reference>
<evidence type="ECO:0000259" key="1">
    <source>
        <dbReference type="SMART" id="SM00860"/>
    </source>
</evidence>
<accession>A0ABT2UNN0</accession>
<name>A0ABT2UNN0_9BACL</name>
<dbReference type="SUPFAM" id="SSF160631">
    <property type="entry name" value="SMI1/KNR4-like"/>
    <property type="match status" value="1"/>
</dbReference>
<dbReference type="SMART" id="SM00860">
    <property type="entry name" value="SMI1_KNR4"/>
    <property type="match status" value="1"/>
</dbReference>
<dbReference type="InterPro" id="IPR018958">
    <property type="entry name" value="Knr4/Smi1-like_dom"/>
</dbReference>
<organism evidence="2 3">
    <name type="scientific">Paenibacillus baimaensis</name>
    <dbReference type="NCBI Taxonomy" id="2982185"/>
    <lineage>
        <taxon>Bacteria</taxon>
        <taxon>Bacillati</taxon>
        <taxon>Bacillota</taxon>
        <taxon>Bacilli</taxon>
        <taxon>Bacillales</taxon>
        <taxon>Paenibacillaceae</taxon>
        <taxon>Paenibacillus</taxon>
    </lineage>
</organism>
<evidence type="ECO:0000313" key="3">
    <source>
        <dbReference type="Proteomes" id="UP001652445"/>
    </source>
</evidence>
<dbReference type="InterPro" id="IPR051873">
    <property type="entry name" value="KNR4/SMI1_regulator"/>
</dbReference>
<comment type="caution">
    <text evidence="2">The sequence shown here is derived from an EMBL/GenBank/DDBJ whole genome shotgun (WGS) entry which is preliminary data.</text>
</comment>
<dbReference type="Proteomes" id="UP001652445">
    <property type="component" value="Unassembled WGS sequence"/>
</dbReference>
<keyword evidence="3" id="KW-1185">Reference proteome</keyword>
<dbReference type="PANTHER" id="PTHR47432">
    <property type="entry name" value="CELL WALL ASSEMBLY REGULATOR SMI1"/>
    <property type="match status" value="1"/>
</dbReference>
<proteinExistence type="predicted"/>
<dbReference type="Gene3D" id="3.40.1580.10">
    <property type="entry name" value="SMI1/KNR4-like"/>
    <property type="match status" value="1"/>
</dbReference>
<evidence type="ECO:0000313" key="2">
    <source>
        <dbReference type="EMBL" id="MCU6796244.1"/>
    </source>
</evidence>
<dbReference type="Pfam" id="PF09346">
    <property type="entry name" value="SMI1_KNR4"/>
    <property type="match status" value="1"/>
</dbReference>
<sequence>MTCTFFTRLQAYVPDLPHRLNGPAAPEAIDHLEAVTGYHFPEAFKQFYAIHDGDKGLGGIYMGLEGLSIDNMRIHWNHNRLYSSNLQPDVISYESNKIKEVSFHPDWFPIAHDGGGNYLGMDFSPGPEGTYGQLINYGRDEQQLYVISESFESFLGYILCQYEKGRCTVQRDEFVGDTYIAWGNSGHFFDDLPEALDAPALVVEIRAKSEKKTVVIEYAGVAISQNLC</sequence>
<protein>
    <submittedName>
        <fullName evidence="2">SMI1/KNR4 family protein</fullName>
    </submittedName>
</protein>
<dbReference type="EMBL" id="JAOQIO010000099">
    <property type="protein sequence ID" value="MCU6796244.1"/>
    <property type="molecule type" value="Genomic_DNA"/>
</dbReference>
<dbReference type="PANTHER" id="PTHR47432:SF1">
    <property type="entry name" value="CELL WALL ASSEMBLY REGULATOR SMI1"/>
    <property type="match status" value="1"/>
</dbReference>
<gene>
    <name evidence="2" type="ORF">OB236_29390</name>
</gene>
<dbReference type="InterPro" id="IPR037883">
    <property type="entry name" value="Knr4/Smi1-like_sf"/>
</dbReference>
<dbReference type="RefSeq" id="WP_262687054.1">
    <property type="nucleotide sequence ID" value="NZ_JAOQIO010000099.1"/>
</dbReference>